<reference evidence="2 3" key="1">
    <citation type="journal article" date="2023" name="Int. J. Mol. Sci.">
        <title>De Novo Assembly and Annotation of 11 Diverse Shrub Willow (Salix) Genomes Reveals Novel Gene Organization in Sex-Linked Regions.</title>
        <authorList>
            <person name="Hyden B."/>
            <person name="Feng K."/>
            <person name="Yates T.B."/>
            <person name="Jawdy S."/>
            <person name="Cereghino C."/>
            <person name="Smart L.B."/>
            <person name="Muchero W."/>
        </authorList>
    </citation>
    <scope>NUCLEOTIDE SEQUENCE [LARGE SCALE GENOMIC DNA]</scope>
    <source>
        <tissue evidence="2">Shoot tip</tissue>
    </source>
</reference>
<accession>A0AAD6P6P7</accession>
<organism evidence="2 3">
    <name type="scientific">Salix udensis</name>
    <dbReference type="NCBI Taxonomy" id="889485"/>
    <lineage>
        <taxon>Eukaryota</taxon>
        <taxon>Viridiplantae</taxon>
        <taxon>Streptophyta</taxon>
        <taxon>Embryophyta</taxon>
        <taxon>Tracheophyta</taxon>
        <taxon>Spermatophyta</taxon>
        <taxon>Magnoliopsida</taxon>
        <taxon>eudicotyledons</taxon>
        <taxon>Gunneridae</taxon>
        <taxon>Pentapetalae</taxon>
        <taxon>rosids</taxon>
        <taxon>fabids</taxon>
        <taxon>Malpighiales</taxon>
        <taxon>Salicaceae</taxon>
        <taxon>Saliceae</taxon>
        <taxon>Salix</taxon>
    </lineage>
</organism>
<proteinExistence type="predicted"/>
<comment type="caution">
    <text evidence="2">The sequence shown here is derived from an EMBL/GenBank/DDBJ whole genome shotgun (WGS) entry which is preliminary data.</text>
</comment>
<protein>
    <submittedName>
        <fullName evidence="2">Uncharacterized protein</fullName>
    </submittedName>
</protein>
<feature type="compositionally biased region" description="Basic and acidic residues" evidence="1">
    <location>
        <begin position="84"/>
        <end position="94"/>
    </location>
</feature>
<dbReference type="Proteomes" id="UP001162972">
    <property type="component" value="Chromosome 12"/>
</dbReference>
<dbReference type="AlphaFoldDB" id="A0AAD6P6P7"/>
<evidence type="ECO:0000313" key="2">
    <source>
        <dbReference type="EMBL" id="KAJ6418739.1"/>
    </source>
</evidence>
<feature type="region of interest" description="Disordered" evidence="1">
    <location>
        <begin position="81"/>
        <end position="102"/>
    </location>
</feature>
<dbReference type="PROSITE" id="PS51257">
    <property type="entry name" value="PROKAR_LIPOPROTEIN"/>
    <property type="match status" value="1"/>
</dbReference>
<dbReference type="EMBL" id="JAPFFJ010000010">
    <property type="protein sequence ID" value="KAJ6418739.1"/>
    <property type="molecule type" value="Genomic_DNA"/>
</dbReference>
<sequence>MRGALDGFLLSTSPVFVSAATFAACYFMETLLRASKVFIFVSTYVLLEKQLDMSLKFWSGHPSKGILNAYCKFLEAPDLQSGNGRERAEHREGEPCCFNKVP</sequence>
<evidence type="ECO:0000256" key="1">
    <source>
        <dbReference type="SAM" id="MobiDB-lite"/>
    </source>
</evidence>
<gene>
    <name evidence="2" type="ORF">OIU84_002004</name>
</gene>
<evidence type="ECO:0000313" key="3">
    <source>
        <dbReference type="Proteomes" id="UP001162972"/>
    </source>
</evidence>
<keyword evidence="3" id="KW-1185">Reference proteome</keyword>
<name>A0AAD6P6P7_9ROSI</name>